<keyword evidence="12" id="KW-1185">Reference proteome</keyword>
<reference evidence="12" key="2">
    <citation type="journal article" date="2013" name="Nat. Genet.">
        <title>The genome of the platyfish, Xiphophorus maculatus, provides insights into evolutionary adaptation and several complex traits.</title>
        <authorList>
            <person name="Schartl M."/>
            <person name="Walter R.B."/>
            <person name="Shen Y."/>
            <person name="Garcia T."/>
            <person name="Catchen J."/>
            <person name="Amores A."/>
            <person name="Braasch I."/>
            <person name="Chalopin D."/>
            <person name="Volff J.N."/>
            <person name="Lesch K.P."/>
            <person name="Bisazza A."/>
            <person name="Minx P."/>
            <person name="Hillier L."/>
            <person name="Wilson R.K."/>
            <person name="Fuerstenberg S."/>
            <person name="Boore J."/>
            <person name="Searle S."/>
            <person name="Postlethwait J.H."/>
            <person name="Warren W.C."/>
        </authorList>
    </citation>
    <scope>NUCLEOTIDE SEQUENCE [LARGE SCALE GENOMIC DNA]</scope>
    <source>
        <strain evidence="12">JP 163 A</strain>
    </source>
</reference>
<dbReference type="SUPFAM" id="SSF52799">
    <property type="entry name" value="(Phosphotyrosine protein) phosphatases II"/>
    <property type="match status" value="1"/>
</dbReference>
<feature type="compositionally biased region" description="Low complexity" evidence="8">
    <location>
        <begin position="512"/>
        <end position="527"/>
    </location>
</feature>
<feature type="compositionally biased region" description="Low complexity" evidence="8">
    <location>
        <begin position="613"/>
        <end position="642"/>
    </location>
</feature>
<keyword evidence="6" id="KW-0904">Protein phosphatase</keyword>
<proteinExistence type="inferred from homology"/>
<dbReference type="PANTHER" id="PTHR45983:SF3">
    <property type="entry name" value="TYROSINE-PROTEIN PHOSPHATASE NON-RECEPTOR TYPE 12"/>
    <property type="match status" value="1"/>
</dbReference>
<name>A0A3B5QUB2_XIPMA</name>
<comment type="similarity">
    <text evidence="7">Belongs to the protein-tyrosine phosphatase family. Non-receptor class 4 subfamily.</text>
</comment>
<dbReference type="FunFam" id="3.90.190.10:FF:000045">
    <property type="entry name" value="Tyrosine-protein phosphatase non-receptor type 12"/>
    <property type="match status" value="1"/>
</dbReference>
<feature type="compositionally biased region" description="Polar residues" evidence="8">
    <location>
        <begin position="707"/>
        <end position="716"/>
    </location>
</feature>
<dbReference type="SMART" id="SM00404">
    <property type="entry name" value="PTPc_motif"/>
    <property type="match status" value="1"/>
</dbReference>
<evidence type="ECO:0000256" key="3">
    <source>
        <dbReference type="ARBA" id="ARBA00022490"/>
    </source>
</evidence>
<dbReference type="InterPro" id="IPR047170">
    <property type="entry name" value="PTN12/18/22"/>
</dbReference>
<accession>A0A3B5QUB2</accession>
<dbReference type="InterPro" id="IPR029021">
    <property type="entry name" value="Prot-tyrosine_phosphatase-like"/>
</dbReference>
<reference evidence="11" key="3">
    <citation type="submission" date="2025-08" db="UniProtKB">
        <authorList>
            <consortium name="Ensembl"/>
        </authorList>
    </citation>
    <scope>IDENTIFICATION</scope>
    <source>
        <strain evidence="11">JP 163 A</strain>
    </source>
</reference>
<dbReference type="PANTHER" id="PTHR45983">
    <property type="entry name" value="TYROSINE PHOSPHATSE N18, PUTATIVE-RELATED"/>
    <property type="match status" value="1"/>
</dbReference>
<evidence type="ECO:0000256" key="1">
    <source>
        <dbReference type="ARBA" id="ARBA00004496"/>
    </source>
</evidence>
<feature type="region of interest" description="Disordered" evidence="8">
    <location>
        <begin position="404"/>
        <end position="739"/>
    </location>
</feature>
<dbReference type="GO" id="GO:0004726">
    <property type="term" value="F:non-membrane spanning protein tyrosine phosphatase activity"/>
    <property type="evidence" value="ECO:0007669"/>
    <property type="project" value="InterPro"/>
</dbReference>
<evidence type="ECO:0000256" key="8">
    <source>
        <dbReference type="SAM" id="MobiDB-lite"/>
    </source>
</evidence>
<feature type="compositionally biased region" description="Polar residues" evidence="8">
    <location>
        <begin position="677"/>
        <end position="698"/>
    </location>
</feature>
<protein>
    <recommendedName>
        <fullName evidence="2">protein-tyrosine-phosphatase</fullName>
        <ecNumber evidence="2">3.1.3.48</ecNumber>
    </recommendedName>
</protein>
<feature type="compositionally biased region" description="Low complexity" evidence="8">
    <location>
        <begin position="538"/>
        <end position="552"/>
    </location>
</feature>
<dbReference type="GeneTree" id="ENSGT00940000164289"/>
<feature type="compositionally biased region" description="Basic and acidic residues" evidence="8">
    <location>
        <begin position="730"/>
        <end position="739"/>
    </location>
</feature>
<reference evidence="12" key="1">
    <citation type="submission" date="2012-01" db="EMBL/GenBank/DDBJ databases">
        <authorList>
            <person name="Walter R."/>
            <person name="Schartl M."/>
            <person name="Warren W."/>
        </authorList>
    </citation>
    <scope>NUCLEOTIDE SEQUENCE [LARGE SCALE GENOMIC DNA]</scope>
    <source>
        <strain evidence="12">JP 163 A</strain>
    </source>
</reference>
<dbReference type="Proteomes" id="UP000002852">
    <property type="component" value="Unassembled WGS sequence"/>
</dbReference>
<keyword evidence="3" id="KW-0963">Cytoplasm</keyword>
<feature type="compositionally biased region" description="Low complexity" evidence="8">
    <location>
        <begin position="434"/>
        <end position="445"/>
    </location>
</feature>
<feature type="compositionally biased region" description="Basic and acidic residues" evidence="8">
    <location>
        <begin position="583"/>
        <end position="593"/>
    </location>
</feature>
<dbReference type="InterPro" id="IPR003595">
    <property type="entry name" value="Tyr_Pase_cat"/>
</dbReference>
<dbReference type="Pfam" id="PF00102">
    <property type="entry name" value="Y_phosphatase"/>
    <property type="match status" value="1"/>
</dbReference>
<sequence>MDQAGILRNFIQRVKAMSELDQDRAEDNFGSDFMRLRRLSTKYRTEKIYPTNVGEREENVKKNRYKDILPFDHTRVKLTLKTTNQDTDYINANFIKGVDGPKTYIATQGPLPNTVIDFWRMNWEYNVAVIVMACREFEMGRKKCERYFPSRDEEPLSFGPFRISCESEQQRTDYFIRTLTVQYNNETRRISQFHYINWPDHDVPSSFDSILDMIGQMREYQENDDVSICVHCSAGCGRTGAICAIDYTWNLLKAGKIPEDFNVFRLIQEMRTQRHSAVQTKEQYELVHRAIAQLFEKQLQLLESPTSTQIHDGMNESSPDKTSIQSDEERWDTPPPKPPRIRSSQVEGDVKEEILQPPEAHPVPPILTPSPPSAFPTVTNVRQDNDRYHPKPVIHVLDTTQRSLKENEEANKQQNQSESSLHKPASQSKPRDLNVQSQNQQTQVSHLDLNDNYNNKSSSKSTKSELGPSQTPTPSSPLSPVVECCGAPRIERKLSIEIKKVPLQEGPRSFDTSSSTGANNSTNSGSTLQRAHAFKARSGQTLLTSSSSLSEDSGTEGGSGGCGESHSDEGVLTRPNHLPVTSDGKKKTQDSKPGHTTWTHSCNSPEKPFPKTSSSSSSSDRAAPSSSSSSHISSSSSSSSSSTPVRTALSFTNPLHSDNSEEEGNEEMSELKESYHKNVSTATGTVTTSPHLETQQSIRKVLPMSIAGQTIPSPSASPARFGNRCIQPKGPREPSVKWT</sequence>
<evidence type="ECO:0000313" key="12">
    <source>
        <dbReference type="Proteomes" id="UP000002852"/>
    </source>
</evidence>
<dbReference type="InterPro" id="IPR000242">
    <property type="entry name" value="PTP_cat"/>
</dbReference>
<dbReference type="GO" id="GO:0005737">
    <property type="term" value="C:cytoplasm"/>
    <property type="evidence" value="ECO:0007669"/>
    <property type="project" value="UniProtKB-SubCell"/>
</dbReference>
<evidence type="ECO:0000259" key="9">
    <source>
        <dbReference type="PROSITE" id="PS50055"/>
    </source>
</evidence>
<reference evidence="11" key="4">
    <citation type="submission" date="2025-09" db="UniProtKB">
        <authorList>
            <consortium name="Ensembl"/>
        </authorList>
    </citation>
    <scope>IDENTIFICATION</scope>
    <source>
        <strain evidence="11">JP 163 A</strain>
    </source>
</reference>
<dbReference type="Ensembl" id="ENSXMAT00000029878.1">
    <property type="protein sequence ID" value="ENSXMAP00000034848.1"/>
    <property type="gene ID" value="ENSXMAG00000004069.2"/>
</dbReference>
<feature type="domain" description="Tyrosine specific protein phosphatases" evidence="10">
    <location>
        <begin position="208"/>
        <end position="285"/>
    </location>
</feature>
<dbReference type="PRINTS" id="PR00700">
    <property type="entry name" value="PRTYPHPHTASE"/>
</dbReference>
<dbReference type="InterPro" id="IPR000387">
    <property type="entry name" value="Tyr_Pase_dom"/>
</dbReference>
<dbReference type="GO" id="GO:0005634">
    <property type="term" value="C:nucleus"/>
    <property type="evidence" value="ECO:0007669"/>
    <property type="project" value="TreeGrafter"/>
</dbReference>
<dbReference type="InterPro" id="IPR016130">
    <property type="entry name" value="Tyr_Pase_AS"/>
</dbReference>
<evidence type="ECO:0000256" key="4">
    <source>
        <dbReference type="ARBA" id="ARBA00022553"/>
    </source>
</evidence>
<evidence type="ECO:0000256" key="5">
    <source>
        <dbReference type="ARBA" id="ARBA00022801"/>
    </source>
</evidence>
<organism evidence="11 12">
    <name type="scientific">Xiphophorus maculatus</name>
    <name type="common">Southern platyfish</name>
    <name type="synonym">Platypoecilus maculatus</name>
    <dbReference type="NCBI Taxonomy" id="8083"/>
    <lineage>
        <taxon>Eukaryota</taxon>
        <taxon>Metazoa</taxon>
        <taxon>Chordata</taxon>
        <taxon>Craniata</taxon>
        <taxon>Vertebrata</taxon>
        <taxon>Euteleostomi</taxon>
        <taxon>Actinopterygii</taxon>
        <taxon>Neopterygii</taxon>
        <taxon>Teleostei</taxon>
        <taxon>Neoteleostei</taxon>
        <taxon>Acanthomorphata</taxon>
        <taxon>Ovalentaria</taxon>
        <taxon>Atherinomorphae</taxon>
        <taxon>Cyprinodontiformes</taxon>
        <taxon>Poeciliidae</taxon>
        <taxon>Poeciliinae</taxon>
        <taxon>Xiphophorus</taxon>
    </lineage>
</organism>
<evidence type="ECO:0000313" key="11">
    <source>
        <dbReference type="Ensembl" id="ENSXMAP00000034848.1"/>
    </source>
</evidence>
<feature type="compositionally biased region" description="Polar residues" evidence="8">
    <location>
        <begin position="594"/>
        <end position="604"/>
    </location>
</feature>
<dbReference type="Gene3D" id="3.90.190.10">
    <property type="entry name" value="Protein tyrosine phosphatase superfamily"/>
    <property type="match status" value="1"/>
</dbReference>
<evidence type="ECO:0000256" key="2">
    <source>
        <dbReference type="ARBA" id="ARBA00013064"/>
    </source>
</evidence>
<feature type="compositionally biased region" description="Pro residues" evidence="8">
    <location>
        <begin position="359"/>
        <end position="374"/>
    </location>
</feature>
<evidence type="ECO:0000259" key="10">
    <source>
        <dbReference type="PROSITE" id="PS50056"/>
    </source>
</evidence>
<evidence type="ECO:0000256" key="6">
    <source>
        <dbReference type="ARBA" id="ARBA00022912"/>
    </source>
</evidence>
<feature type="compositionally biased region" description="Polar residues" evidence="8">
    <location>
        <begin position="307"/>
        <end position="325"/>
    </location>
</feature>
<feature type="domain" description="Tyrosine-protein phosphatase" evidence="9">
    <location>
        <begin position="29"/>
        <end position="294"/>
    </location>
</feature>
<feature type="compositionally biased region" description="Polar residues" evidence="8">
    <location>
        <begin position="643"/>
        <end position="656"/>
    </location>
</feature>
<evidence type="ECO:0000256" key="7">
    <source>
        <dbReference type="ARBA" id="ARBA00034734"/>
    </source>
</evidence>
<dbReference type="AlphaFoldDB" id="A0A3B5QUB2"/>
<dbReference type="EC" id="3.1.3.48" evidence="2"/>
<keyword evidence="5" id="KW-0378">Hydrolase</keyword>
<dbReference type="PROSITE" id="PS50056">
    <property type="entry name" value="TYR_PHOSPHATASE_2"/>
    <property type="match status" value="1"/>
</dbReference>
<keyword evidence="4" id="KW-0597">Phosphoprotein</keyword>
<dbReference type="PROSITE" id="PS50055">
    <property type="entry name" value="TYR_PHOSPHATASE_PTP"/>
    <property type="match status" value="1"/>
</dbReference>
<feature type="compositionally biased region" description="Basic and acidic residues" evidence="8">
    <location>
        <begin position="489"/>
        <end position="502"/>
    </location>
</feature>
<feature type="region of interest" description="Disordered" evidence="8">
    <location>
        <begin position="307"/>
        <end position="391"/>
    </location>
</feature>
<comment type="subcellular location">
    <subcellularLocation>
        <location evidence="1">Cytoplasm</location>
    </subcellularLocation>
</comment>
<feature type="compositionally biased region" description="Low complexity" evidence="8">
    <location>
        <begin position="468"/>
        <end position="480"/>
    </location>
</feature>
<dbReference type="SMART" id="SM00194">
    <property type="entry name" value="PTPc"/>
    <property type="match status" value="1"/>
</dbReference>
<dbReference type="PROSITE" id="PS00383">
    <property type="entry name" value="TYR_PHOSPHATASE_1"/>
    <property type="match status" value="1"/>
</dbReference>